<dbReference type="InterPro" id="IPR018163">
    <property type="entry name" value="Thr/Ala-tRNA-synth_IIc_edit"/>
</dbReference>
<gene>
    <name evidence="5" type="ORF">PNOK_0353100</name>
</gene>
<dbReference type="PANTHER" id="PTHR43462:SF1">
    <property type="entry name" value="ALANYL-TRNA EDITING PROTEIN AARSD1"/>
    <property type="match status" value="1"/>
</dbReference>
<dbReference type="InterPro" id="IPR009000">
    <property type="entry name" value="Transl_B-barrel_sf"/>
</dbReference>
<reference evidence="5 6" key="1">
    <citation type="journal article" date="2017" name="Mol. Ecol.">
        <title>Comparative and population genomic landscape of Phellinus noxius: A hypervariable fungus causing root rot in trees.</title>
        <authorList>
            <person name="Chung C.L."/>
            <person name="Lee T.J."/>
            <person name="Akiba M."/>
            <person name="Lee H.H."/>
            <person name="Kuo T.H."/>
            <person name="Liu D."/>
            <person name="Ke H.M."/>
            <person name="Yokoi T."/>
            <person name="Roa M.B."/>
            <person name="Lu M.J."/>
            <person name="Chang Y.Y."/>
            <person name="Ann P.J."/>
            <person name="Tsai J.N."/>
            <person name="Chen C.Y."/>
            <person name="Tzean S.S."/>
            <person name="Ota Y."/>
            <person name="Hattori T."/>
            <person name="Sahashi N."/>
            <person name="Liou R.F."/>
            <person name="Kikuchi T."/>
            <person name="Tsai I.J."/>
        </authorList>
    </citation>
    <scope>NUCLEOTIDE SEQUENCE [LARGE SCALE GENOMIC DNA]</scope>
    <source>
        <strain evidence="5 6">FFPRI411160</strain>
    </source>
</reference>
<dbReference type="InParanoid" id="A0A286UN31"/>
<keyword evidence="2" id="KW-0862">Zinc</keyword>
<dbReference type="EMBL" id="NBII01000003">
    <property type="protein sequence ID" value="PAV20904.1"/>
    <property type="molecule type" value="Genomic_DNA"/>
</dbReference>
<dbReference type="GO" id="GO:0005524">
    <property type="term" value="F:ATP binding"/>
    <property type="evidence" value="ECO:0007669"/>
    <property type="project" value="InterPro"/>
</dbReference>
<dbReference type="SUPFAM" id="SSF55186">
    <property type="entry name" value="ThrRS/AlaRS common domain"/>
    <property type="match status" value="1"/>
</dbReference>
<accession>A0A286UN31</accession>
<dbReference type="GO" id="GO:0004813">
    <property type="term" value="F:alanine-tRNA ligase activity"/>
    <property type="evidence" value="ECO:0007669"/>
    <property type="project" value="InterPro"/>
</dbReference>
<dbReference type="InterPro" id="IPR018164">
    <property type="entry name" value="Ala-tRNA-synth_IIc_N"/>
</dbReference>
<comment type="caution">
    <text evidence="5">The sequence shown here is derived from an EMBL/GenBank/DDBJ whole genome shotgun (WGS) entry which is preliminary data.</text>
</comment>
<dbReference type="SUPFAM" id="SSF50447">
    <property type="entry name" value="Translation proteins"/>
    <property type="match status" value="1"/>
</dbReference>
<dbReference type="Gene3D" id="6.10.250.550">
    <property type="match status" value="1"/>
</dbReference>
<evidence type="ECO:0000256" key="3">
    <source>
        <dbReference type="SAM" id="MobiDB-lite"/>
    </source>
</evidence>
<feature type="region of interest" description="Disordered" evidence="3">
    <location>
        <begin position="252"/>
        <end position="271"/>
    </location>
</feature>
<sequence length="523" mass="56846">MSAWMCNNLHVSIPADRINPIWLFGVSVTPQDYHRITSDSLKISNDDSTPIPVGLLACQRDPLLKELTSTIISCVEHQPQQAPSGNKKKKTAQAVDKLYEIILHDTILFPEGGGQPSDIGFLRTSSQVEYEVVEVKRIGGHAVHYVKAKDGHVPGLEAGVSVTAALGDAGYMRRLDHMCMHTSQHLLSALLENHLNLPTLSWALTSYPTPSYVELPRALTSEEISRIQSLAHTLAYEGRKVYVEVEPLGEENRPGVATHESGRSVGKALPTDYTGGVKRTVTIEGVDKNPCCGTHLPSLHNLQLFLLPQTESLSRGSSSTSRLFFLCGPRLHAHLASSHALVTETASLMSCGAPQVPSRVSQVVDERRKADKRVEDLESELARSIGSSLANEMIRALPELNSEKKVYVKHYHRTDDPSRALTFLQAITSSFLASLLTGGDSEVTLPYILILTSSGAAQTSTSTTSVLVLTSDDARTKAAGDALKAKLGVKGGGRGVRWSGKWTGVWKEAKENTLVEEILQNLL</sequence>
<feature type="domain" description="Alanyl-tRNA synthetase class IIc N-terminal" evidence="4">
    <location>
        <begin position="86"/>
        <end position="164"/>
    </location>
</feature>
<dbReference type="Gene3D" id="3.30.980.10">
    <property type="entry name" value="Threonyl-trna Synthetase, Chain A, domain 2"/>
    <property type="match status" value="1"/>
</dbReference>
<dbReference type="STRING" id="2282107.A0A286UN31"/>
<name>A0A286UN31_9AGAM</name>
<evidence type="ECO:0000313" key="5">
    <source>
        <dbReference type="EMBL" id="PAV20904.1"/>
    </source>
</evidence>
<proteinExistence type="predicted"/>
<dbReference type="OrthoDB" id="288942at2759"/>
<keyword evidence="6" id="KW-1185">Reference proteome</keyword>
<dbReference type="AlphaFoldDB" id="A0A286UN31"/>
<dbReference type="GO" id="GO:0046872">
    <property type="term" value="F:metal ion binding"/>
    <property type="evidence" value="ECO:0007669"/>
    <property type="project" value="UniProtKB-KW"/>
</dbReference>
<dbReference type="Pfam" id="PF01411">
    <property type="entry name" value="tRNA-synt_2c"/>
    <property type="match status" value="1"/>
</dbReference>
<evidence type="ECO:0000256" key="2">
    <source>
        <dbReference type="ARBA" id="ARBA00022833"/>
    </source>
</evidence>
<dbReference type="InterPro" id="IPR051335">
    <property type="entry name" value="Alanyl-tRNA_Editing_Enzymes"/>
</dbReference>
<evidence type="ECO:0000256" key="1">
    <source>
        <dbReference type="ARBA" id="ARBA00022723"/>
    </source>
</evidence>
<dbReference type="GO" id="GO:0006419">
    <property type="term" value="P:alanyl-tRNA aminoacylation"/>
    <property type="evidence" value="ECO:0007669"/>
    <property type="project" value="InterPro"/>
</dbReference>
<dbReference type="Gene3D" id="2.40.30.130">
    <property type="match status" value="1"/>
</dbReference>
<dbReference type="GO" id="GO:0002196">
    <property type="term" value="F:Ser-tRNA(Ala) deacylase activity"/>
    <property type="evidence" value="ECO:0007669"/>
    <property type="project" value="TreeGrafter"/>
</dbReference>
<protein>
    <submittedName>
        <fullName evidence="5">Alanyl-tRNA synthetase domain-containing</fullName>
    </submittedName>
</protein>
<evidence type="ECO:0000259" key="4">
    <source>
        <dbReference type="Pfam" id="PF01411"/>
    </source>
</evidence>
<dbReference type="Proteomes" id="UP000217199">
    <property type="component" value="Unassembled WGS sequence"/>
</dbReference>
<dbReference type="PANTHER" id="PTHR43462">
    <property type="entry name" value="ALANYL-TRNA EDITING PROTEIN"/>
    <property type="match status" value="1"/>
</dbReference>
<keyword evidence="1" id="KW-0479">Metal-binding</keyword>
<evidence type="ECO:0000313" key="6">
    <source>
        <dbReference type="Proteomes" id="UP000217199"/>
    </source>
</evidence>
<organism evidence="5 6">
    <name type="scientific">Pyrrhoderma noxium</name>
    <dbReference type="NCBI Taxonomy" id="2282107"/>
    <lineage>
        <taxon>Eukaryota</taxon>
        <taxon>Fungi</taxon>
        <taxon>Dikarya</taxon>
        <taxon>Basidiomycota</taxon>
        <taxon>Agaricomycotina</taxon>
        <taxon>Agaricomycetes</taxon>
        <taxon>Hymenochaetales</taxon>
        <taxon>Hymenochaetaceae</taxon>
        <taxon>Pyrrhoderma</taxon>
    </lineage>
</organism>